<protein>
    <submittedName>
        <fullName evidence="2">Uncharacterized protein</fullName>
    </submittedName>
</protein>
<proteinExistence type="predicted"/>
<accession>A0A6G1E7Q5</accession>
<dbReference type="Pfam" id="PF02458">
    <property type="entry name" value="Transferase"/>
    <property type="match status" value="1"/>
</dbReference>
<dbReference type="InterPro" id="IPR023213">
    <property type="entry name" value="CAT-like_dom_sf"/>
</dbReference>
<dbReference type="EMBL" id="SPHZ02000005">
    <property type="protein sequence ID" value="KAF0920818.1"/>
    <property type="molecule type" value="Genomic_DNA"/>
</dbReference>
<gene>
    <name evidence="2" type="ORF">E2562_037291</name>
</gene>
<sequence length="98" mass="10909">MAWTAKPMVHTLRYFDPSGMMIGSSPWLDMYGCDFGWGKAVAARSGKANKIDRKTSLYPGQEGEGSMDAKVVLTPKHMAALEHNDEFWATVMPDRKKA</sequence>
<dbReference type="AlphaFoldDB" id="A0A6G1E7Q5"/>
<dbReference type="InterPro" id="IPR051283">
    <property type="entry name" value="Sec_Metabolite_Acyltrans"/>
</dbReference>
<organism evidence="2 3">
    <name type="scientific">Oryza meyeriana var. granulata</name>
    <dbReference type="NCBI Taxonomy" id="110450"/>
    <lineage>
        <taxon>Eukaryota</taxon>
        <taxon>Viridiplantae</taxon>
        <taxon>Streptophyta</taxon>
        <taxon>Embryophyta</taxon>
        <taxon>Tracheophyta</taxon>
        <taxon>Spermatophyta</taxon>
        <taxon>Magnoliopsida</taxon>
        <taxon>Liliopsida</taxon>
        <taxon>Poales</taxon>
        <taxon>Poaceae</taxon>
        <taxon>BOP clade</taxon>
        <taxon>Oryzoideae</taxon>
        <taxon>Oryzeae</taxon>
        <taxon>Oryzinae</taxon>
        <taxon>Oryza</taxon>
        <taxon>Oryza meyeriana</taxon>
    </lineage>
</organism>
<dbReference type="GO" id="GO:0050734">
    <property type="term" value="F:hydroxycinnamoyltransferase activity"/>
    <property type="evidence" value="ECO:0007669"/>
    <property type="project" value="UniProtKB-ARBA"/>
</dbReference>
<evidence type="ECO:0000313" key="2">
    <source>
        <dbReference type="EMBL" id="KAF0920818.1"/>
    </source>
</evidence>
<comment type="caution">
    <text evidence="2">The sequence shown here is derived from an EMBL/GenBank/DDBJ whole genome shotgun (WGS) entry which is preliminary data.</text>
</comment>
<reference evidence="2 3" key="1">
    <citation type="submission" date="2019-11" db="EMBL/GenBank/DDBJ databases">
        <title>Whole genome sequence of Oryza granulata.</title>
        <authorList>
            <person name="Li W."/>
        </authorList>
    </citation>
    <scope>NUCLEOTIDE SEQUENCE [LARGE SCALE GENOMIC DNA]</scope>
    <source>
        <strain evidence="3">cv. Menghai</strain>
        <tissue evidence="2">Leaf</tissue>
    </source>
</reference>
<evidence type="ECO:0000313" key="3">
    <source>
        <dbReference type="Proteomes" id="UP000479710"/>
    </source>
</evidence>
<keyword evidence="3" id="KW-1185">Reference proteome</keyword>
<keyword evidence="1" id="KW-0808">Transferase</keyword>
<dbReference type="OrthoDB" id="444127at2759"/>
<dbReference type="Gene3D" id="3.30.559.10">
    <property type="entry name" value="Chloramphenicol acetyltransferase-like domain"/>
    <property type="match status" value="1"/>
</dbReference>
<dbReference type="PANTHER" id="PTHR31896:SF12">
    <property type="entry name" value="HXXXD-TYPE ACYL-TRANSFERASE FAMILY PROTEIN"/>
    <property type="match status" value="1"/>
</dbReference>
<dbReference type="Proteomes" id="UP000479710">
    <property type="component" value="Unassembled WGS sequence"/>
</dbReference>
<name>A0A6G1E7Q5_9ORYZ</name>
<evidence type="ECO:0000256" key="1">
    <source>
        <dbReference type="ARBA" id="ARBA00022679"/>
    </source>
</evidence>
<dbReference type="PANTHER" id="PTHR31896">
    <property type="entry name" value="FAMILY REGULATORY PROTEIN, PUTATIVE (AFU_ORTHOLOGUE AFUA_3G14730)-RELATED"/>
    <property type="match status" value="1"/>
</dbReference>